<proteinExistence type="inferred from homology"/>
<gene>
    <name evidence="3" type="primary">yojM</name>
    <name evidence="3" type="ORF">JEOCOQ751_00064</name>
</gene>
<dbReference type="Proteomes" id="UP000534001">
    <property type="component" value="Unassembled WGS sequence"/>
</dbReference>
<dbReference type="PANTHER" id="PTHR10003">
    <property type="entry name" value="SUPEROXIDE DISMUTASE CU-ZN -RELATED"/>
    <property type="match status" value="1"/>
</dbReference>
<dbReference type="InterPro" id="IPR036423">
    <property type="entry name" value="SOD-like_Cu/Zn_dom_sf"/>
</dbReference>
<reference evidence="3 4" key="1">
    <citation type="submission" date="2020-07" db="EMBL/GenBank/DDBJ databases">
        <authorList>
            <person name="Criscuolo A."/>
        </authorList>
    </citation>
    <scope>NUCLEOTIDE SEQUENCE [LARGE SCALE GENOMIC DNA]</scope>
    <source>
        <strain evidence="3">CIP111751</strain>
    </source>
</reference>
<comment type="caution">
    <text evidence="3">The sequence shown here is derived from an EMBL/GenBank/DDBJ whole genome shotgun (WGS) entry which is preliminary data.</text>
</comment>
<sequence>MSIHSGNMCIKELEGLFVKRLMYLPLLLVILVLAACSDGETPTQDPSEEFEVTMMNTDEEEIGTATFSEADDGLTIALEAEGLEPGMHGIHIHNAGMCEGPDFETAGDHYNPTDAAHGFDHEDGPHAGDLENIEVADDGTVSTEIAAENVTILDENVDTTLMTDAGTALIIHSGEDDYETQPSGDAGTPVVCGVISEAK</sequence>
<dbReference type="Gene3D" id="2.60.40.200">
    <property type="entry name" value="Superoxide dismutase, copper/zinc binding domain"/>
    <property type="match status" value="1"/>
</dbReference>
<evidence type="ECO:0000313" key="4">
    <source>
        <dbReference type="Proteomes" id="UP000534001"/>
    </source>
</evidence>
<evidence type="ECO:0000313" key="3">
    <source>
        <dbReference type="EMBL" id="CAD2070872.1"/>
    </source>
</evidence>
<dbReference type="Pfam" id="PF00080">
    <property type="entry name" value="Sod_Cu"/>
    <property type="match status" value="1"/>
</dbReference>
<evidence type="ECO:0000256" key="1">
    <source>
        <dbReference type="ARBA" id="ARBA00010457"/>
    </source>
</evidence>
<comment type="similarity">
    <text evidence="1">Belongs to the Cu-Zn superoxide dismutase family.</text>
</comment>
<dbReference type="EMBL" id="CAJEWA010000004">
    <property type="protein sequence ID" value="CAD2070872.1"/>
    <property type="molecule type" value="Genomic_DNA"/>
</dbReference>
<organism evidence="3 4">
    <name type="scientific">Jeotgalicoccus coquinae</name>
    <dbReference type="NCBI Taxonomy" id="709509"/>
    <lineage>
        <taxon>Bacteria</taxon>
        <taxon>Bacillati</taxon>
        <taxon>Bacillota</taxon>
        <taxon>Bacilli</taxon>
        <taxon>Bacillales</taxon>
        <taxon>Staphylococcaceae</taxon>
        <taxon>Jeotgalicoccus</taxon>
    </lineage>
</organism>
<dbReference type="InterPro" id="IPR001424">
    <property type="entry name" value="SOD_Cu_Zn_dom"/>
</dbReference>
<feature type="domain" description="Superoxide dismutase copper/zinc binding" evidence="2">
    <location>
        <begin position="63"/>
        <end position="195"/>
    </location>
</feature>
<dbReference type="GO" id="GO:0005507">
    <property type="term" value="F:copper ion binding"/>
    <property type="evidence" value="ECO:0007669"/>
    <property type="project" value="InterPro"/>
</dbReference>
<protein>
    <submittedName>
        <fullName evidence="3">Superoxide dismutase-like protein YojM</fullName>
    </submittedName>
</protein>
<dbReference type="InterPro" id="IPR024134">
    <property type="entry name" value="SOD_Cu/Zn_/chaperone"/>
</dbReference>
<name>A0A6V7R1Q4_9STAP</name>
<evidence type="ECO:0000259" key="2">
    <source>
        <dbReference type="Pfam" id="PF00080"/>
    </source>
</evidence>
<dbReference type="GO" id="GO:0006801">
    <property type="term" value="P:superoxide metabolic process"/>
    <property type="evidence" value="ECO:0007669"/>
    <property type="project" value="InterPro"/>
</dbReference>
<dbReference type="AlphaFoldDB" id="A0A6V7R1Q4"/>
<accession>A0A6V7R1Q4</accession>
<dbReference type="CDD" id="cd00305">
    <property type="entry name" value="Cu-Zn_Superoxide_Dismutase"/>
    <property type="match status" value="1"/>
</dbReference>
<dbReference type="SUPFAM" id="SSF49329">
    <property type="entry name" value="Cu,Zn superoxide dismutase-like"/>
    <property type="match status" value="1"/>
</dbReference>